<protein>
    <submittedName>
        <fullName evidence="11">ABC transporter family protein</fullName>
    </submittedName>
</protein>
<dbReference type="Pfam" id="PF00664">
    <property type="entry name" value="ABC_membrane"/>
    <property type="match status" value="1"/>
</dbReference>
<feature type="region of interest" description="Disordered" evidence="7">
    <location>
        <begin position="1"/>
        <end position="64"/>
    </location>
</feature>
<dbReference type="FunFam" id="3.40.50.300:FF:000218">
    <property type="entry name" value="Multidrug ABC transporter ATP-binding protein"/>
    <property type="match status" value="1"/>
</dbReference>
<dbReference type="EMBL" id="MLAK01000588">
    <property type="protein sequence ID" value="OHT11402.1"/>
    <property type="molecule type" value="Genomic_DNA"/>
</dbReference>
<dbReference type="InterPro" id="IPR011527">
    <property type="entry name" value="ABC1_TM_dom"/>
</dbReference>
<dbReference type="SMART" id="SM00382">
    <property type="entry name" value="AAA"/>
    <property type="match status" value="1"/>
</dbReference>
<keyword evidence="5 8" id="KW-1133">Transmembrane helix</keyword>
<feature type="domain" description="ABC transmembrane type-1" evidence="10">
    <location>
        <begin position="91"/>
        <end position="377"/>
    </location>
</feature>
<keyword evidence="2 8" id="KW-0812">Transmembrane</keyword>
<evidence type="ECO:0000256" key="1">
    <source>
        <dbReference type="ARBA" id="ARBA00004141"/>
    </source>
</evidence>
<evidence type="ECO:0000259" key="9">
    <source>
        <dbReference type="PROSITE" id="PS50893"/>
    </source>
</evidence>
<dbReference type="GO" id="GO:0015421">
    <property type="term" value="F:ABC-type oligopeptide transporter activity"/>
    <property type="evidence" value="ECO:0007669"/>
    <property type="project" value="TreeGrafter"/>
</dbReference>
<dbReference type="GO" id="GO:0016020">
    <property type="term" value="C:membrane"/>
    <property type="evidence" value="ECO:0007669"/>
    <property type="project" value="UniProtKB-SubCell"/>
</dbReference>
<dbReference type="CDD" id="cd18577">
    <property type="entry name" value="ABC_6TM_Pgp_ABCB1_D1_like"/>
    <property type="match status" value="1"/>
</dbReference>
<dbReference type="InterPro" id="IPR027417">
    <property type="entry name" value="P-loop_NTPase"/>
</dbReference>
<dbReference type="OrthoDB" id="6500128at2759"/>
<organism evidence="11 12">
    <name type="scientific">Tritrichomonas foetus</name>
    <dbReference type="NCBI Taxonomy" id="1144522"/>
    <lineage>
        <taxon>Eukaryota</taxon>
        <taxon>Metamonada</taxon>
        <taxon>Parabasalia</taxon>
        <taxon>Tritrichomonadida</taxon>
        <taxon>Tritrichomonadidae</taxon>
        <taxon>Tritrichomonas</taxon>
    </lineage>
</organism>
<evidence type="ECO:0000256" key="7">
    <source>
        <dbReference type="SAM" id="MobiDB-lite"/>
    </source>
</evidence>
<feature type="transmembrane region" description="Helical" evidence="8">
    <location>
        <begin position="88"/>
        <end position="112"/>
    </location>
</feature>
<dbReference type="InterPro" id="IPR003439">
    <property type="entry name" value="ABC_transporter-like_ATP-bd"/>
</dbReference>
<dbReference type="PROSITE" id="PS50929">
    <property type="entry name" value="ABC_TM1F"/>
    <property type="match status" value="1"/>
</dbReference>
<dbReference type="SUPFAM" id="SSF90123">
    <property type="entry name" value="ABC transporter transmembrane region"/>
    <property type="match status" value="1"/>
</dbReference>
<dbReference type="InterPro" id="IPR003593">
    <property type="entry name" value="AAA+_ATPase"/>
</dbReference>
<feature type="transmembrane region" description="Helical" evidence="8">
    <location>
        <begin position="351"/>
        <end position="371"/>
    </location>
</feature>
<dbReference type="PROSITE" id="PS00211">
    <property type="entry name" value="ABC_TRANSPORTER_1"/>
    <property type="match status" value="1"/>
</dbReference>
<comment type="subcellular location">
    <subcellularLocation>
        <location evidence="1">Membrane</location>
        <topology evidence="1">Multi-pass membrane protein</topology>
    </subcellularLocation>
</comment>
<accession>A0A1J4KJW2</accession>
<dbReference type="RefSeq" id="XP_068364538.1">
    <property type="nucleotide sequence ID" value="XM_068500601.1"/>
</dbReference>
<evidence type="ECO:0000313" key="11">
    <source>
        <dbReference type="EMBL" id="OHT11402.1"/>
    </source>
</evidence>
<gene>
    <name evidence="11" type="ORF">TRFO_19129</name>
</gene>
<evidence type="ECO:0000313" key="12">
    <source>
        <dbReference type="Proteomes" id="UP000179807"/>
    </source>
</evidence>
<feature type="compositionally biased region" description="Basic and acidic residues" evidence="7">
    <location>
        <begin position="14"/>
        <end position="33"/>
    </location>
</feature>
<dbReference type="PROSITE" id="PS50893">
    <property type="entry name" value="ABC_TRANSPORTER_2"/>
    <property type="match status" value="1"/>
</dbReference>
<evidence type="ECO:0000256" key="8">
    <source>
        <dbReference type="SAM" id="Phobius"/>
    </source>
</evidence>
<keyword evidence="6 8" id="KW-0472">Membrane</keyword>
<dbReference type="Gene3D" id="3.40.50.300">
    <property type="entry name" value="P-loop containing nucleotide triphosphate hydrolases"/>
    <property type="match status" value="1"/>
</dbReference>
<dbReference type="Gene3D" id="1.20.1560.10">
    <property type="entry name" value="ABC transporter type 1, transmembrane domain"/>
    <property type="match status" value="1"/>
</dbReference>
<keyword evidence="12" id="KW-1185">Reference proteome</keyword>
<dbReference type="VEuPathDB" id="TrichDB:TRFO_19129"/>
<dbReference type="Proteomes" id="UP000179807">
    <property type="component" value="Unassembled WGS sequence"/>
</dbReference>
<dbReference type="GO" id="GO:0016887">
    <property type="term" value="F:ATP hydrolysis activity"/>
    <property type="evidence" value="ECO:0007669"/>
    <property type="project" value="InterPro"/>
</dbReference>
<feature type="transmembrane region" description="Helical" evidence="8">
    <location>
        <begin position="215"/>
        <end position="248"/>
    </location>
</feature>
<dbReference type="InterPro" id="IPR017871">
    <property type="entry name" value="ABC_transporter-like_CS"/>
</dbReference>
<reference evidence="11" key="1">
    <citation type="submission" date="2016-10" db="EMBL/GenBank/DDBJ databases">
        <authorList>
            <person name="Benchimol M."/>
            <person name="Almeida L.G."/>
            <person name="Vasconcelos A.T."/>
            <person name="Perreira-Neves A."/>
            <person name="Rosa I.A."/>
            <person name="Tasca T."/>
            <person name="Bogo M.R."/>
            <person name="de Souza W."/>
        </authorList>
    </citation>
    <scope>NUCLEOTIDE SEQUENCE [LARGE SCALE GENOMIC DNA]</scope>
    <source>
        <strain evidence="11">K</strain>
    </source>
</reference>
<dbReference type="PANTHER" id="PTHR43394">
    <property type="entry name" value="ATP-DEPENDENT PERMEASE MDL1, MITOCHONDRIAL"/>
    <property type="match status" value="1"/>
</dbReference>
<dbReference type="AlphaFoldDB" id="A0A1J4KJW2"/>
<evidence type="ECO:0000256" key="5">
    <source>
        <dbReference type="ARBA" id="ARBA00022989"/>
    </source>
</evidence>
<evidence type="ECO:0000256" key="6">
    <source>
        <dbReference type="ARBA" id="ARBA00023136"/>
    </source>
</evidence>
<evidence type="ECO:0000256" key="3">
    <source>
        <dbReference type="ARBA" id="ARBA00022741"/>
    </source>
</evidence>
<feature type="transmembrane region" description="Helical" evidence="8">
    <location>
        <begin position="132"/>
        <end position="156"/>
    </location>
</feature>
<dbReference type="GO" id="GO:0005524">
    <property type="term" value="F:ATP binding"/>
    <property type="evidence" value="ECO:0007669"/>
    <property type="project" value="UniProtKB-KW"/>
</dbReference>
<proteinExistence type="predicted"/>
<evidence type="ECO:0000256" key="4">
    <source>
        <dbReference type="ARBA" id="ARBA00022840"/>
    </source>
</evidence>
<keyword evidence="3" id="KW-0547">Nucleotide-binding</keyword>
<feature type="domain" description="ABC transporter" evidence="9">
    <location>
        <begin position="413"/>
        <end position="662"/>
    </location>
</feature>
<dbReference type="Pfam" id="PF00005">
    <property type="entry name" value="ABC_tran"/>
    <property type="match status" value="1"/>
</dbReference>
<dbReference type="GeneID" id="94835305"/>
<sequence>MSQSDSTSIESDLDSSHTHSLESQKNNDLDGKKPKNMKKTSKEQSKNEKENLIKSKTTQKKKGKRKNNIIEPTFKCYFMIMSFFTKKFGLVLTLVFALACGIVQILLNLALGQVTEVLVSGNVDKSSFNKEMLKFTIVTIAFMVATAGCFGSRGFANPECRHDLLRALHRQILNQDISFFDETPTGILISRLSEDTALVYGVYVEKVQMAVQDIVSIFGGIILALITVWRVTLLAIAILVVCMIIFWVSTKVVNKYFDILNEKSSIATSKAEEVITSFGTVKSFDNELYELRSYKSKLKDVNNMIRKTSLVKGISDGIILALINIMIAGVMILASYLIIKKPEMGYTSGDLMFLLISLVLTEYGIALLLSLTDDFKKANMAASRLLSILYLEPEVDQENDGKSLKEKYLTGKIEFRNVGFRYKAKKKSDTFEENSNQSDKKDEWALRNLSFTIQPGQTVAFVGESGCGKTTTLQLLQRFYEIEEGQILIDDIDIKSLNPQYVRTSIASVPQTPVLFTMSILDNIRYCNPDKSEEEVADAARLGNAHNFIMEMPENYSSLVQQSSLSGGQKQRICISRAILSNVPILLLDEATAALDTESEQLVQQSLEQFRKDKTVIIVAHRLATVKHADRILVFKGGHIVEEGTHDSLMEKNGVYSDLVKHQLH</sequence>
<name>A0A1J4KJW2_9EUKA</name>
<evidence type="ECO:0000256" key="2">
    <source>
        <dbReference type="ARBA" id="ARBA00022692"/>
    </source>
</evidence>
<comment type="caution">
    <text evidence="11">The sequence shown here is derived from an EMBL/GenBank/DDBJ whole genome shotgun (WGS) entry which is preliminary data.</text>
</comment>
<feature type="transmembrane region" description="Helical" evidence="8">
    <location>
        <begin position="318"/>
        <end position="339"/>
    </location>
</feature>
<dbReference type="SUPFAM" id="SSF52540">
    <property type="entry name" value="P-loop containing nucleoside triphosphate hydrolases"/>
    <property type="match status" value="1"/>
</dbReference>
<dbReference type="PANTHER" id="PTHR43394:SF1">
    <property type="entry name" value="ATP-BINDING CASSETTE SUB-FAMILY B MEMBER 10, MITOCHONDRIAL"/>
    <property type="match status" value="1"/>
</dbReference>
<feature type="compositionally biased region" description="Polar residues" evidence="7">
    <location>
        <begin position="1"/>
        <end position="10"/>
    </location>
</feature>
<evidence type="ECO:0000259" key="10">
    <source>
        <dbReference type="PROSITE" id="PS50929"/>
    </source>
</evidence>
<dbReference type="InterPro" id="IPR036640">
    <property type="entry name" value="ABC1_TM_sf"/>
</dbReference>
<dbReference type="InterPro" id="IPR039421">
    <property type="entry name" value="Type_1_exporter"/>
</dbReference>
<keyword evidence="4" id="KW-0067">ATP-binding</keyword>
<feature type="compositionally biased region" description="Basic and acidic residues" evidence="7">
    <location>
        <begin position="40"/>
        <end position="53"/>
    </location>
</feature>